<feature type="transmembrane region" description="Helical" evidence="1">
    <location>
        <begin position="215"/>
        <end position="237"/>
    </location>
</feature>
<keyword evidence="1" id="KW-1133">Transmembrane helix</keyword>
<evidence type="ECO:0000313" key="2">
    <source>
        <dbReference type="EMBL" id="SFC86849.1"/>
    </source>
</evidence>
<proteinExistence type="predicted"/>
<dbReference type="Proteomes" id="UP000198598">
    <property type="component" value="Unassembled WGS sequence"/>
</dbReference>
<keyword evidence="1" id="KW-0472">Membrane</keyword>
<sequence>MYHRLCLPAGGASDTYTVLETEKQLADRCQNPISIMSSAKSPIILGFEPGESLSSLNSIIVGVGWSWGTVTMPFTPLEFTPERIAKALGPGSGYLNGHLHLTNQAFYENTYTNLPLVEKKKFWGTKNSVTKQVRGVAFGISGGGLLKEAAEAVVEGVAKLGLQVILRKIIEKHLKAVSLDALQSSTSGDATLYGLNGNDTYNLYMVDFNRETNIFFINAGISAIAAASLNLAFVGYFPTMPSTMPLQDLPDYLWDCANKAIAFTVVNDAALGLIMPGGTISIISS</sequence>
<organism evidence="2 3">
    <name type="scientific">Spirosoma endophyticum</name>
    <dbReference type="NCBI Taxonomy" id="662367"/>
    <lineage>
        <taxon>Bacteria</taxon>
        <taxon>Pseudomonadati</taxon>
        <taxon>Bacteroidota</taxon>
        <taxon>Cytophagia</taxon>
        <taxon>Cytophagales</taxon>
        <taxon>Cytophagaceae</taxon>
        <taxon>Spirosoma</taxon>
    </lineage>
</organism>
<keyword evidence="3" id="KW-1185">Reference proteome</keyword>
<dbReference type="EMBL" id="FOLQ01000002">
    <property type="protein sequence ID" value="SFC86849.1"/>
    <property type="molecule type" value="Genomic_DNA"/>
</dbReference>
<reference evidence="2 3" key="1">
    <citation type="submission" date="2016-10" db="EMBL/GenBank/DDBJ databases">
        <authorList>
            <person name="de Groot N.N."/>
        </authorList>
    </citation>
    <scope>NUCLEOTIDE SEQUENCE [LARGE SCALE GENOMIC DNA]</scope>
    <source>
        <strain evidence="2 3">DSM 26130</strain>
    </source>
</reference>
<gene>
    <name evidence="2" type="ORF">SAMN05216167_102642</name>
</gene>
<name>A0A1I1MN71_9BACT</name>
<protein>
    <submittedName>
        <fullName evidence="2">Uncharacterized protein</fullName>
    </submittedName>
</protein>
<dbReference type="STRING" id="662367.SAMN05216167_102642"/>
<keyword evidence="1" id="KW-0812">Transmembrane</keyword>
<accession>A0A1I1MN71</accession>
<evidence type="ECO:0000256" key="1">
    <source>
        <dbReference type="SAM" id="Phobius"/>
    </source>
</evidence>
<dbReference type="AlphaFoldDB" id="A0A1I1MN71"/>
<evidence type="ECO:0000313" key="3">
    <source>
        <dbReference type="Proteomes" id="UP000198598"/>
    </source>
</evidence>